<dbReference type="EMBL" id="BDIP01001185">
    <property type="protein sequence ID" value="GCA62685.1"/>
    <property type="molecule type" value="Genomic_DNA"/>
</dbReference>
<name>A0A391NLM9_9EUKA</name>
<gene>
    <name evidence="1" type="ORF">KIPB_005173</name>
</gene>
<proteinExistence type="predicted"/>
<dbReference type="AlphaFoldDB" id="A0A391NLM9"/>
<protein>
    <submittedName>
        <fullName evidence="1">Uncharacterized protein</fullName>
    </submittedName>
</protein>
<organism evidence="1 2">
    <name type="scientific">Kipferlia bialata</name>
    <dbReference type="NCBI Taxonomy" id="797122"/>
    <lineage>
        <taxon>Eukaryota</taxon>
        <taxon>Metamonada</taxon>
        <taxon>Carpediemonas-like organisms</taxon>
        <taxon>Kipferlia</taxon>
    </lineage>
</organism>
<accession>A0A391NLM9</accession>
<comment type="caution">
    <text evidence="1">The sequence shown here is derived from an EMBL/GenBank/DDBJ whole genome shotgun (WGS) entry which is preliminary data.</text>
</comment>
<dbReference type="Proteomes" id="UP000265618">
    <property type="component" value="Unassembled WGS sequence"/>
</dbReference>
<sequence length="90" mass="10314">MATTVTVTDALITEWFNIYAEKPSYPNQDHIPMIAADQVAFFEAKFAEGNDLERYMGALHYLSHKIRNDPVICNLTLPIIEVWLFIVTLL</sequence>
<evidence type="ECO:0000313" key="1">
    <source>
        <dbReference type="EMBL" id="GCA62685.1"/>
    </source>
</evidence>
<evidence type="ECO:0000313" key="2">
    <source>
        <dbReference type="Proteomes" id="UP000265618"/>
    </source>
</evidence>
<keyword evidence="2" id="KW-1185">Reference proteome</keyword>
<reference evidence="1 2" key="1">
    <citation type="journal article" date="2018" name="PLoS ONE">
        <title>The draft genome of Kipferlia bialata reveals reductive genome evolution in fornicate parasites.</title>
        <authorList>
            <person name="Tanifuji G."/>
            <person name="Takabayashi S."/>
            <person name="Kume K."/>
            <person name="Takagi M."/>
            <person name="Nakayama T."/>
            <person name="Kamikawa R."/>
            <person name="Inagaki Y."/>
            <person name="Hashimoto T."/>
        </authorList>
    </citation>
    <scope>NUCLEOTIDE SEQUENCE [LARGE SCALE GENOMIC DNA]</scope>
    <source>
        <strain evidence="1">NY0173</strain>
    </source>
</reference>